<keyword evidence="1" id="KW-0812">Transmembrane</keyword>
<dbReference type="InterPro" id="IPR043128">
    <property type="entry name" value="Rev_trsase/Diguanyl_cyclase"/>
</dbReference>
<reference evidence="3 4" key="1">
    <citation type="submission" date="2011-02" db="EMBL/GenBank/DDBJ databases">
        <authorList>
            <person name="Nelson K.E."/>
            <person name="Sutton G."/>
            <person name="Torralba M."/>
            <person name="Durkin S."/>
            <person name="Harkins D."/>
            <person name="Montgomery R."/>
            <person name="Ziemer C."/>
            <person name="Klaassens E."/>
            <person name="Ocuiv P."/>
            <person name="Morrison M."/>
        </authorList>
    </citation>
    <scope>NUCLEOTIDE SEQUENCE [LARGE SCALE GENOMIC DNA]</scope>
    <source>
        <strain evidence="3 4">8</strain>
    </source>
</reference>
<dbReference type="Proteomes" id="UP000004259">
    <property type="component" value="Unassembled WGS sequence"/>
</dbReference>
<dbReference type="FunFam" id="3.30.70.270:FF:000001">
    <property type="entry name" value="Diguanylate cyclase domain protein"/>
    <property type="match status" value="1"/>
</dbReference>
<feature type="domain" description="GGDEF" evidence="2">
    <location>
        <begin position="233"/>
        <end position="363"/>
    </location>
</feature>
<accession>E9SGL4</accession>
<gene>
    <name evidence="3" type="ORF">CUS_5688</name>
</gene>
<evidence type="ECO:0000313" key="4">
    <source>
        <dbReference type="Proteomes" id="UP000004259"/>
    </source>
</evidence>
<dbReference type="PROSITE" id="PS50887">
    <property type="entry name" value="GGDEF"/>
    <property type="match status" value="1"/>
</dbReference>
<dbReference type="RefSeq" id="WP_004167540.1">
    <property type="nucleotide sequence ID" value="NZ_ADKM02000128.1"/>
</dbReference>
<dbReference type="GO" id="GO:0052621">
    <property type="term" value="F:diguanylate cyclase activity"/>
    <property type="evidence" value="ECO:0007669"/>
    <property type="project" value="TreeGrafter"/>
</dbReference>
<evidence type="ECO:0000313" key="3">
    <source>
        <dbReference type="EMBL" id="EGC01576.1"/>
    </source>
</evidence>
<dbReference type="OrthoDB" id="9807794at2"/>
<dbReference type="Gene3D" id="3.30.70.270">
    <property type="match status" value="1"/>
</dbReference>
<keyword evidence="1" id="KW-0472">Membrane</keyword>
<dbReference type="CDD" id="cd01949">
    <property type="entry name" value="GGDEF"/>
    <property type="match status" value="1"/>
</dbReference>
<keyword evidence="1" id="KW-1133">Transmembrane helix</keyword>
<feature type="transmembrane region" description="Helical" evidence="1">
    <location>
        <begin position="124"/>
        <end position="141"/>
    </location>
</feature>
<dbReference type="PANTHER" id="PTHR45138:SF9">
    <property type="entry name" value="DIGUANYLATE CYCLASE DGCM-RELATED"/>
    <property type="match status" value="1"/>
</dbReference>
<dbReference type="NCBIfam" id="TIGR00254">
    <property type="entry name" value="GGDEF"/>
    <property type="match status" value="1"/>
</dbReference>
<dbReference type="PANTHER" id="PTHR45138">
    <property type="entry name" value="REGULATORY COMPONENTS OF SENSORY TRANSDUCTION SYSTEM"/>
    <property type="match status" value="1"/>
</dbReference>
<organism evidence="3 4">
    <name type="scientific">Ruminococcus albus 8</name>
    <dbReference type="NCBI Taxonomy" id="246199"/>
    <lineage>
        <taxon>Bacteria</taxon>
        <taxon>Bacillati</taxon>
        <taxon>Bacillota</taxon>
        <taxon>Clostridia</taxon>
        <taxon>Eubacteriales</taxon>
        <taxon>Oscillospiraceae</taxon>
        <taxon>Ruminococcus</taxon>
    </lineage>
</organism>
<feature type="transmembrane region" description="Helical" evidence="1">
    <location>
        <begin position="161"/>
        <end position="183"/>
    </location>
</feature>
<protein>
    <submittedName>
        <fullName evidence="3">Diguanylate cyclase (GGDEF) domain protein</fullName>
    </submittedName>
</protein>
<proteinExistence type="predicted"/>
<feature type="transmembrane region" description="Helical" evidence="1">
    <location>
        <begin position="52"/>
        <end position="70"/>
    </location>
</feature>
<sequence>MAAISRKKNNINFMRFEKISERTAYLIGIGALLLGHVMYLIMFGILGVRPMMYFNIFSVTFYSALLLLLFRTHLRKGLIMASLAEIIAHACLGIVTMGWDMGFSMILLFIMPIPFYMPLRKLFMPYLSSLVPLALYIIMRAKYGSAETAMYTFRDHSLNDLIYFLNVVMGSSILLYISSIYMINREIMQFKLTSKNESLQKLATIDPLTRLFNRRAMGEYLKLVHLNSERTGKGYAVCLGDIDDFKQINDSYGHGAGDDALKQVADIIEHSVPAEGYAARWGGEEFLFVIPNADIEAGRECAEKIRRAIADRTFKSGEKRFGVTMTIGVAEGKPDDDIEKMISLADKRLYAGKSAGKNRVINS</sequence>
<feature type="transmembrane region" description="Helical" evidence="1">
    <location>
        <begin position="24"/>
        <end position="46"/>
    </location>
</feature>
<name>E9SGL4_RUMAL</name>
<evidence type="ECO:0000256" key="1">
    <source>
        <dbReference type="SAM" id="Phobius"/>
    </source>
</evidence>
<dbReference type="EMBL" id="ADKM02000128">
    <property type="protein sequence ID" value="EGC01576.1"/>
    <property type="molecule type" value="Genomic_DNA"/>
</dbReference>
<dbReference type="Pfam" id="PF00990">
    <property type="entry name" value="GGDEF"/>
    <property type="match status" value="1"/>
</dbReference>
<dbReference type="AlphaFoldDB" id="E9SGL4"/>
<dbReference type="SUPFAM" id="SSF55073">
    <property type="entry name" value="Nucleotide cyclase"/>
    <property type="match status" value="1"/>
</dbReference>
<evidence type="ECO:0000259" key="2">
    <source>
        <dbReference type="PROSITE" id="PS50887"/>
    </source>
</evidence>
<dbReference type="InterPro" id="IPR050469">
    <property type="entry name" value="Diguanylate_Cyclase"/>
</dbReference>
<keyword evidence="4" id="KW-1185">Reference proteome</keyword>
<dbReference type="InterPro" id="IPR029787">
    <property type="entry name" value="Nucleotide_cyclase"/>
</dbReference>
<dbReference type="SMART" id="SM00267">
    <property type="entry name" value="GGDEF"/>
    <property type="match status" value="1"/>
</dbReference>
<dbReference type="eggNOG" id="COG3706">
    <property type="taxonomic scope" value="Bacteria"/>
</dbReference>
<dbReference type="STRING" id="246199.CUS_5688"/>
<dbReference type="InterPro" id="IPR000160">
    <property type="entry name" value="GGDEF_dom"/>
</dbReference>
<feature type="transmembrane region" description="Helical" evidence="1">
    <location>
        <begin position="101"/>
        <end position="117"/>
    </location>
</feature>
<comment type="caution">
    <text evidence="3">The sequence shown here is derived from an EMBL/GenBank/DDBJ whole genome shotgun (WGS) entry which is preliminary data.</text>
</comment>